<proteinExistence type="predicted"/>
<keyword evidence="1" id="KW-0479">Metal-binding</keyword>
<organism evidence="5 6">
    <name type="scientific">Caenorhabditis japonica</name>
    <dbReference type="NCBI Taxonomy" id="281687"/>
    <lineage>
        <taxon>Eukaryota</taxon>
        <taxon>Metazoa</taxon>
        <taxon>Ecdysozoa</taxon>
        <taxon>Nematoda</taxon>
        <taxon>Chromadorea</taxon>
        <taxon>Rhabditida</taxon>
        <taxon>Rhabditina</taxon>
        <taxon>Rhabditomorpha</taxon>
        <taxon>Rhabditoidea</taxon>
        <taxon>Rhabditidae</taxon>
        <taxon>Peloderinae</taxon>
        <taxon>Caenorhabditis</taxon>
    </lineage>
</organism>
<dbReference type="EnsemblMetazoa" id="CJA31244.1">
    <property type="protein sequence ID" value="CJA31244.1"/>
    <property type="gene ID" value="WBGene00207091"/>
</dbReference>
<evidence type="ECO:0000256" key="2">
    <source>
        <dbReference type="ARBA" id="ARBA00022801"/>
    </source>
</evidence>
<name>A0A8R1E8G1_CAEJA</name>
<dbReference type="AlphaFoldDB" id="A0A8R1E8G1"/>
<evidence type="ECO:0000256" key="1">
    <source>
        <dbReference type="ARBA" id="ARBA00022723"/>
    </source>
</evidence>
<feature type="domain" description="CMP/dCMP-type deaminase" evidence="4">
    <location>
        <begin position="13"/>
        <end position="126"/>
    </location>
</feature>
<reference evidence="5" key="2">
    <citation type="submission" date="2022-06" db="UniProtKB">
        <authorList>
            <consortium name="EnsemblMetazoa"/>
        </authorList>
    </citation>
    <scope>IDENTIFICATION</scope>
    <source>
        <strain evidence="5">DF5081</strain>
    </source>
</reference>
<evidence type="ECO:0000313" key="5">
    <source>
        <dbReference type="EnsemblMetazoa" id="CJA31244.1"/>
    </source>
</evidence>
<protein>
    <submittedName>
        <fullName evidence="5">CMP/dCMP-type deaminase domain-containing protein</fullName>
    </submittedName>
</protein>
<keyword evidence="3" id="KW-0862">Zinc</keyword>
<sequence>MSDDQQQQQQLDETDREFLEMAFKLAEEALEGDEVPVGCVFVVDGKEIGRGRNRVNETGDPTRHAEMVAVMEMWKKYGTECEQVLKKSTLYVSLEPCIMCSSAMYQLGIRKMVYGAENPRFGGVRSVGNAEKYRMENNVEIVAGIWAERSIQLLKTFYEKQNPFAPPEKRKTKKPKIEPEVDINCIK</sequence>
<dbReference type="InterPro" id="IPR016192">
    <property type="entry name" value="APOBEC/CMP_deaminase_Zn-bd"/>
</dbReference>
<dbReference type="GO" id="GO:0005634">
    <property type="term" value="C:nucleus"/>
    <property type="evidence" value="ECO:0007669"/>
    <property type="project" value="TreeGrafter"/>
</dbReference>
<dbReference type="GO" id="GO:0002100">
    <property type="term" value="P:tRNA wobble adenosine to inosine editing"/>
    <property type="evidence" value="ECO:0007669"/>
    <property type="project" value="TreeGrafter"/>
</dbReference>
<dbReference type="PANTHER" id="PTHR11079">
    <property type="entry name" value="CYTOSINE DEAMINASE FAMILY MEMBER"/>
    <property type="match status" value="1"/>
</dbReference>
<dbReference type="Proteomes" id="UP000005237">
    <property type="component" value="Unassembled WGS sequence"/>
</dbReference>
<keyword evidence="2" id="KW-0378">Hydrolase</keyword>
<dbReference type="PROSITE" id="PS00903">
    <property type="entry name" value="CYT_DCMP_DEAMINASES_1"/>
    <property type="match status" value="1"/>
</dbReference>
<dbReference type="PROSITE" id="PS51747">
    <property type="entry name" value="CYT_DCMP_DEAMINASES_2"/>
    <property type="match status" value="1"/>
</dbReference>
<reference evidence="6" key="1">
    <citation type="submission" date="2010-08" db="EMBL/GenBank/DDBJ databases">
        <authorList>
            <consortium name="Caenorhabditis japonica Sequencing Consortium"/>
            <person name="Wilson R.K."/>
        </authorList>
    </citation>
    <scope>NUCLEOTIDE SEQUENCE [LARGE SCALE GENOMIC DNA]</scope>
    <source>
        <strain evidence="6">DF5081</strain>
    </source>
</reference>
<dbReference type="GO" id="GO:0008270">
    <property type="term" value="F:zinc ion binding"/>
    <property type="evidence" value="ECO:0007669"/>
    <property type="project" value="InterPro"/>
</dbReference>
<accession>A0A8R1E8G1</accession>
<dbReference type="InterPro" id="IPR002125">
    <property type="entry name" value="CMP_dCMP_dom"/>
</dbReference>
<dbReference type="InterPro" id="IPR016193">
    <property type="entry name" value="Cytidine_deaminase-like"/>
</dbReference>
<dbReference type="PANTHER" id="PTHR11079:SF149">
    <property type="entry name" value="TRNA-SPECIFIC ADENOSINE DEAMINASE 2"/>
    <property type="match status" value="1"/>
</dbReference>
<evidence type="ECO:0000313" key="6">
    <source>
        <dbReference type="Proteomes" id="UP000005237"/>
    </source>
</evidence>
<keyword evidence="6" id="KW-1185">Reference proteome</keyword>
<dbReference type="SUPFAM" id="SSF53927">
    <property type="entry name" value="Cytidine deaminase-like"/>
    <property type="match status" value="1"/>
</dbReference>
<dbReference type="GO" id="GO:0052717">
    <property type="term" value="F:tRNA-specific adenosine-34 deaminase activity"/>
    <property type="evidence" value="ECO:0007669"/>
    <property type="project" value="TreeGrafter"/>
</dbReference>
<evidence type="ECO:0000259" key="4">
    <source>
        <dbReference type="PROSITE" id="PS51747"/>
    </source>
</evidence>
<dbReference type="Pfam" id="PF00383">
    <property type="entry name" value="dCMP_cyt_deam_1"/>
    <property type="match status" value="1"/>
</dbReference>
<dbReference type="Gene3D" id="3.40.140.10">
    <property type="entry name" value="Cytidine Deaminase, domain 2"/>
    <property type="match status" value="1"/>
</dbReference>
<dbReference type="CDD" id="cd01285">
    <property type="entry name" value="nucleoside_deaminase"/>
    <property type="match status" value="1"/>
</dbReference>
<evidence type="ECO:0000256" key="3">
    <source>
        <dbReference type="ARBA" id="ARBA00022833"/>
    </source>
</evidence>
<dbReference type="GO" id="GO:0005737">
    <property type="term" value="C:cytoplasm"/>
    <property type="evidence" value="ECO:0007669"/>
    <property type="project" value="TreeGrafter"/>
</dbReference>
<dbReference type="FunFam" id="3.40.140.10:FF:000169">
    <property type="entry name" value="Uncharacterized protein"/>
    <property type="match status" value="1"/>
</dbReference>